<comment type="caution">
    <text evidence="2">The sequence shown here is derived from an EMBL/GenBank/DDBJ whole genome shotgun (WGS) entry which is preliminary data.</text>
</comment>
<dbReference type="Proteomes" id="UP000217199">
    <property type="component" value="Unassembled WGS sequence"/>
</dbReference>
<proteinExistence type="predicted"/>
<protein>
    <submittedName>
        <fullName evidence="2">Uncharacterized protein</fullName>
    </submittedName>
</protein>
<feature type="transmembrane region" description="Helical" evidence="1">
    <location>
        <begin position="150"/>
        <end position="169"/>
    </location>
</feature>
<dbReference type="EMBL" id="NBII01000006">
    <property type="protein sequence ID" value="PAV18057.1"/>
    <property type="molecule type" value="Genomic_DNA"/>
</dbReference>
<keyword evidence="1" id="KW-0812">Transmembrane</keyword>
<dbReference type="InParanoid" id="A0A286UEQ2"/>
<keyword evidence="3" id="KW-1185">Reference proteome</keyword>
<accession>A0A286UEQ2</accession>
<feature type="transmembrane region" description="Helical" evidence="1">
    <location>
        <begin position="38"/>
        <end position="60"/>
    </location>
</feature>
<keyword evidence="1" id="KW-0472">Membrane</keyword>
<reference evidence="2 3" key="1">
    <citation type="journal article" date="2017" name="Mol. Ecol.">
        <title>Comparative and population genomic landscape of Phellinus noxius: A hypervariable fungus causing root rot in trees.</title>
        <authorList>
            <person name="Chung C.L."/>
            <person name="Lee T.J."/>
            <person name="Akiba M."/>
            <person name="Lee H.H."/>
            <person name="Kuo T.H."/>
            <person name="Liu D."/>
            <person name="Ke H.M."/>
            <person name="Yokoi T."/>
            <person name="Roa M.B."/>
            <person name="Lu M.J."/>
            <person name="Chang Y.Y."/>
            <person name="Ann P.J."/>
            <person name="Tsai J.N."/>
            <person name="Chen C.Y."/>
            <person name="Tzean S.S."/>
            <person name="Ota Y."/>
            <person name="Hattori T."/>
            <person name="Sahashi N."/>
            <person name="Liou R.F."/>
            <person name="Kikuchi T."/>
            <person name="Tsai I.J."/>
        </authorList>
    </citation>
    <scope>NUCLEOTIDE SEQUENCE [LARGE SCALE GENOMIC DNA]</scope>
    <source>
        <strain evidence="2 3">FFPRI411160</strain>
    </source>
</reference>
<name>A0A286UEQ2_9AGAM</name>
<evidence type="ECO:0000313" key="2">
    <source>
        <dbReference type="EMBL" id="PAV18057.1"/>
    </source>
</evidence>
<evidence type="ECO:0000313" key="3">
    <source>
        <dbReference type="Proteomes" id="UP000217199"/>
    </source>
</evidence>
<evidence type="ECO:0000256" key="1">
    <source>
        <dbReference type="SAM" id="Phobius"/>
    </source>
</evidence>
<feature type="transmembrane region" description="Helical" evidence="1">
    <location>
        <begin position="6"/>
        <end position="26"/>
    </location>
</feature>
<keyword evidence="1" id="KW-1133">Transmembrane helix</keyword>
<dbReference type="AlphaFoldDB" id="A0A286UEQ2"/>
<sequence>MFHGESYVVEFAVFVNIFVATCILTRRLYVIWGDNKKVTLVVCLLFAAITISSIIMFALAYSSNKDDLGGRIGSVVECIEVSPLNWVELFLFLLYESGMRFLTTFAPSKTDLYVTYSFVYFIGDFEKNLLVSNSDGRYLPLLKILIDDGLAYYSYSISLALVDIAMFFFPKLRVLAVALVGIDSVLHSIISMHISIRLRHGAEATLVVDATSPFSHTNRTE</sequence>
<organism evidence="2 3">
    <name type="scientific">Pyrrhoderma noxium</name>
    <dbReference type="NCBI Taxonomy" id="2282107"/>
    <lineage>
        <taxon>Eukaryota</taxon>
        <taxon>Fungi</taxon>
        <taxon>Dikarya</taxon>
        <taxon>Basidiomycota</taxon>
        <taxon>Agaricomycotina</taxon>
        <taxon>Agaricomycetes</taxon>
        <taxon>Hymenochaetales</taxon>
        <taxon>Hymenochaetaceae</taxon>
        <taxon>Pyrrhoderma</taxon>
    </lineage>
</organism>
<feature type="transmembrane region" description="Helical" evidence="1">
    <location>
        <begin position="175"/>
        <end position="196"/>
    </location>
</feature>
<gene>
    <name evidence="2" type="ORF">PNOK_0654300</name>
</gene>